<name>A0ABS0EQE7_9BURK</name>
<dbReference type="Proteomes" id="UP000657372">
    <property type="component" value="Unassembled WGS sequence"/>
</dbReference>
<keyword evidence="1" id="KW-1133">Transmembrane helix</keyword>
<comment type="caution">
    <text evidence="2">The sequence shown here is derived from an EMBL/GenBank/DDBJ whole genome shotgun (WGS) entry which is preliminary data.</text>
</comment>
<keyword evidence="1" id="KW-0472">Membrane</keyword>
<feature type="transmembrane region" description="Helical" evidence="1">
    <location>
        <begin position="12"/>
        <end position="34"/>
    </location>
</feature>
<evidence type="ECO:0000313" key="2">
    <source>
        <dbReference type="EMBL" id="MBF8177081.1"/>
    </source>
</evidence>
<protein>
    <submittedName>
        <fullName evidence="2">DUF4845 domain-containing protein</fullName>
    </submittedName>
</protein>
<keyword evidence="1" id="KW-0812">Transmembrane</keyword>
<proteinExistence type="predicted"/>
<dbReference type="InterPro" id="IPR032314">
    <property type="entry name" value="DUF4845"/>
</dbReference>
<accession>A0ABS0EQE7</accession>
<organism evidence="2 3">
    <name type="scientific">Herminiimonas contaminans</name>
    <dbReference type="NCBI Taxonomy" id="1111140"/>
    <lineage>
        <taxon>Bacteria</taxon>
        <taxon>Pseudomonadati</taxon>
        <taxon>Pseudomonadota</taxon>
        <taxon>Betaproteobacteria</taxon>
        <taxon>Burkholderiales</taxon>
        <taxon>Oxalobacteraceae</taxon>
        <taxon>Herminiimonas</taxon>
    </lineage>
</organism>
<sequence>MGYPLQNKRYQQGISLVGLIVVLAVIGAIAVLAMKVTPTVTEYFSIKKAIASVKAAGGSVPEMRAAFNRQAEVGYIDAIDGKDLDIVKNGDDTEISFAYQKTIPLGGPVSLLIDYAGSTGNGVAKKALP</sequence>
<keyword evidence="3" id="KW-1185">Reference proteome</keyword>
<dbReference type="EMBL" id="JADOEL010000003">
    <property type="protein sequence ID" value="MBF8177081.1"/>
    <property type="molecule type" value="Genomic_DNA"/>
</dbReference>
<gene>
    <name evidence="2" type="ORF">IXC47_05225</name>
</gene>
<dbReference type="RefSeq" id="WP_175626623.1">
    <property type="nucleotide sequence ID" value="NZ_JADOEL010000003.1"/>
</dbReference>
<evidence type="ECO:0000313" key="3">
    <source>
        <dbReference type="Proteomes" id="UP000657372"/>
    </source>
</evidence>
<evidence type="ECO:0000256" key="1">
    <source>
        <dbReference type="SAM" id="Phobius"/>
    </source>
</evidence>
<dbReference type="Pfam" id="PF16137">
    <property type="entry name" value="DUF4845"/>
    <property type="match status" value="1"/>
</dbReference>
<reference evidence="2 3" key="1">
    <citation type="submission" date="2020-11" db="EMBL/GenBank/DDBJ databases">
        <title>WGS of Herminiimonas contaminans strain Marseille-Q4544 isolated from planarians Schmidtea mediterranea.</title>
        <authorList>
            <person name="Kangale L."/>
        </authorList>
    </citation>
    <scope>NUCLEOTIDE SEQUENCE [LARGE SCALE GENOMIC DNA]</scope>
    <source>
        <strain evidence="2 3">Marseille-Q4544</strain>
    </source>
</reference>